<feature type="transmembrane region" description="Helical" evidence="1">
    <location>
        <begin position="21"/>
        <end position="45"/>
    </location>
</feature>
<dbReference type="GO" id="GO:0016020">
    <property type="term" value="C:membrane"/>
    <property type="evidence" value="ECO:0007669"/>
    <property type="project" value="InterPro"/>
</dbReference>
<protein>
    <recommendedName>
        <fullName evidence="2">Signal transduction histidine kinase internal region domain-containing protein</fullName>
    </recommendedName>
</protein>
<feature type="transmembrane region" description="Helical" evidence="1">
    <location>
        <begin position="57"/>
        <end position="76"/>
    </location>
</feature>
<dbReference type="InterPro" id="IPR010559">
    <property type="entry name" value="Sig_transdc_His_kin_internal"/>
</dbReference>
<name>A0A3B0Z4L7_9ZZZZ</name>
<feature type="domain" description="Signal transduction histidine kinase internal region" evidence="2">
    <location>
        <begin position="160"/>
        <end position="238"/>
    </location>
</feature>
<keyword evidence="1" id="KW-0812">Transmembrane</keyword>
<dbReference type="GO" id="GO:0000155">
    <property type="term" value="F:phosphorelay sensor kinase activity"/>
    <property type="evidence" value="ECO:0007669"/>
    <property type="project" value="InterPro"/>
</dbReference>
<sequence>MNQTNSRNSSESTQESLFLPSFCDINLVFAVVVIAELMAFVLVLANGRADPWNDLGMVSLFVQWIALTSAASLCLARPLLLKISNAAAVLASYLLLLLVTVLISELAWNMGGLAQAGGDAGHVEFLFRNTVISAIVNGLVLRYLFVQYQWRQQIQAEAQARVQALQARIRPHFLFNSMNSIAALTGSDPARAELAVQDLSDMFRVTLRDASERILLEEEIDVAKRYLRMEGLRLGDRLQVEWDIERLPRKRLVPSLILQPLLENAVYHGIEALSQGGRISIHGTTEGKRVVITIRNPRATQSIASHRKGNQIALENIRLRLQLAFGSQAGVAMREVDEAFETTLYFPREKAS</sequence>
<evidence type="ECO:0000256" key="1">
    <source>
        <dbReference type="SAM" id="Phobius"/>
    </source>
</evidence>
<dbReference type="PANTHER" id="PTHR34220">
    <property type="entry name" value="SENSOR HISTIDINE KINASE YPDA"/>
    <property type="match status" value="1"/>
</dbReference>
<dbReference type="AlphaFoldDB" id="A0A3B0Z4L7"/>
<dbReference type="Pfam" id="PF06580">
    <property type="entry name" value="His_kinase"/>
    <property type="match status" value="1"/>
</dbReference>
<reference evidence="3" key="1">
    <citation type="submission" date="2018-06" db="EMBL/GenBank/DDBJ databases">
        <authorList>
            <person name="Zhirakovskaya E."/>
        </authorList>
    </citation>
    <scope>NUCLEOTIDE SEQUENCE</scope>
</reference>
<accession>A0A3B0Z4L7</accession>
<dbReference type="EMBL" id="UOFN01000050">
    <property type="protein sequence ID" value="VAW75636.1"/>
    <property type="molecule type" value="Genomic_DNA"/>
</dbReference>
<evidence type="ECO:0000313" key="3">
    <source>
        <dbReference type="EMBL" id="VAW75636.1"/>
    </source>
</evidence>
<feature type="transmembrane region" description="Helical" evidence="1">
    <location>
        <begin position="88"/>
        <end position="106"/>
    </location>
</feature>
<organism evidence="3">
    <name type="scientific">hydrothermal vent metagenome</name>
    <dbReference type="NCBI Taxonomy" id="652676"/>
    <lineage>
        <taxon>unclassified sequences</taxon>
        <taxon>metagenomes</taxon>
        <taxon>ecological metagenomes</taxon>
    </lineage>
</organism>
<keyword evidence="1" id="KW-1133">Transmembrane helix</keyword>
<evidence type="ECO:0000259" key="2">
    <source>
        <dbReference type="Pfam" id="PF06580"/>
    </source>
</evidence>
<dbReference type="InterPro" id="IPR036890">
    <property type="entry name" value="HATPase_C_sf"/>
</dbReference>
<dbReference type="InterPro" id="IPR050640">
    <property type="entry name" value="Bact_2-comp_sensor_kinase"/>
</dbReference>
<gene>
    <name evidence="3" type="ORF">MNBD_GAMMA15-902</name>
</gene>
<dbReference type="Gene3D" id="3.30.565.10">
    <property type="entry name" value="Histidine kinase-like ATPase, C-terminal domain"/>
    <property type="match status" value="1"/>
</dbReference>
<dbReference type="SUPFAM" id="SSF55874">
    <property type="entry name" value="ATPase domain of HSP90 chaperone/DNA topoisomerase II/histidine kinase"/>
    <property type="match status" value="1"/>
</dbReference>
<keyword evidence="1" id="KW-0472">Membrane</keyword>
<proteinExistence type="predicted"/>
<feature type="transmembrane region" description="Helical" evidence="1">
    <location>
        <begin position="126"/>
        <end position="145"/>
    </location>
</feature>
<dbReference type="PANTHER" id="PTHR34220:SF7">
    <property type="entry name" value="SENSOR HISTIDINE KINASE YPDA"/>
    <property type="match status" value="1"/>
</dbReference>